<dbReference type="STRING" id="45068.Llon_1012"/>
<protein>
    <submittedName>
        <fullName evidence="1">Ankyrin repeats (3 copies)</fullName>
    </submittedName>
</protein>
<reference evidence="1 2" key="1">
    <citation type="submission" date="2015-11" db="EMBL/GenBank/DDBJ databases">
        <title>Genomic analysis of 38 Legionella species identifies large and diverse effector repertoires.</title>
        <authorList>
            <person name="Burstein D."/>
            <person name="Amaro F."/>
            <person name="Zusman T."/>
            <person name="Lifshitz Z."/>
            <person name="Cohen O."/>
            <person name="Gilbert J.A."/>
            <person name="Pupko T."/>
            <person name="Shuman H.A."/>
            <person name="Segal G."/>
        </authorList>
    </citation>
    <scope>NUCLEOTIDE SEQUENCE [LARGE SCALE GENOMIC DNA]</scope>
    <source>
        <strain evidence="1 2">ATCC 49505</strain>
    </source>
</reference>
<proteinExistence type="predicted"/>
<gene>
    <name evidence="1" type="ORF">Llon_1012</name>
</gene>
<keyword evidence="2" id="KW-1185">Reference proteome</keyword>
<dbReference type="PATRIC" id="fig|45068.5.peg.1096"/>
<comment type="caution">
    <text evidence="1">The sequence shown here is derived from an EMBL/GenBank/DDBJ whole genome shotgun (WGS) entry which is preliminary data.</text>
</comment>
<dbReference type="RefSeq" id="WP_058529000.1">
    <property type="nucleotide sequence ID" value="NZ_CAAAHZ010000006.1"/>
</dbReference>
<dbReference type="SUPFAM" id="SSF48403">
    <property type="entry name" value="Ankyrin repeat"/>
    <property type="match status" value="1"/>
</dbReference>
<evidence type="ECO:0000313" key="1">
    <source>
        <dbReference type="EMBL" id="KTD21847.1"/>
    </source>
</evidence>
<evidence type="ECO:0000313" key="2">
    <source>
        <dbReference type="Proteomes" id="UP000054997"/>
    </source>
</evidence>
<dbReference type="AlphaFoldDB" id="A0A0W0VP21"/>
<dbReference type="InterPro" id="IPR036770">
    <property type="entry name" value="Ankyrin_rpt-contain_sf"/>
</dbReference>
<dbReference type="Proteomes" id="UP000054997">
    <property type="component" value="Unassembled WGS sequence"/>
</dbReference>
<organism evidence="1 2">
    <name type="scientific">Legionella londiniensis</name>
    <dbReference type="NCBI Taxonomy" id="45068"/>
    <lineage>
        <taxon>Bacteria</taxon>
        <taxon>Pseudomonadati</taxon>
        <taxon>Pseudomonadota</taxon>
        <taxon>Gammaproteobacteria</taxon>
        <taxon>Legionellales</taxon>
        <taxon>Legionellaceae</taxon>
        <taxon>Legionella</taxon>
    </lineage>
</organism>
<accession>A0A0W0VP21</accession>
<dbReference type="EMBL" id="LNYK01000014">
    <property type="protein sequence ID" value="KTD21847.1"/>
    <property type="molecule type" value="Genomic_DNA"/>
</dbReference>
<dbReference type="Gene3D" id="1.25.40.20">
    <property type="entry name" value="Ankyrin repeat-containing domain"/>
    <property type="match status" value="1"/>
</dbReference>
<sequence>MVISVETQNEFHIHCACADSKQVKSFLEKHPIDVNYKNGMPLILAIRSIQKYPAPSAENRLETMKTLVEAGADIHIHDDAPMYWALKLKNHVAVDYLFSQQGNFSIDPEIIDDYLSEGKNLNQQTVERLTDIKKNSTMRLAL</sequence>
<name>A0A0W0VP21_9GAMM</name>
<dbReference type="SMR" id="A0A0W0VP21"/>